<dbReference type="Pfam" id="PF06296">
    <property type="entry name" value="RelE"/>
    <property type="match status" value="1"/>
</dbReference>
<dbReference type="EMBL" id="UOFJ01000410">
    <property type="protein sequence ID" value="VAW69285.1"/>
    <property type="molecule type" value="Genomic_DNA"/>
</dbReference>
<proteinExistence type="predicted"/>
<keyword evidence="1" id="KW-0472">Membrane</keyword>
<keyword evidence="1" id="KW-0812">Transmembrane</keyword>
<accession>A0A3B0XLC1</accession>
<protein>
    <submittedName>
        <fullName evidence="2">mRNA interferase YafQ</fullName>
    </submittedName>
</protein>
<dbReference type="Gene3D" id="3.30.2310.20">
    <property type="entry name" value="RelE-like"/>
    <property type="match status" value="1"/>
</dbReference>
<dbReference type="SUPFAM" id="SSF143011">
    <property type="entry name" value="RelE-like"/>
    <property type="match status" value="1"/>
</dbReference>
<gene>
    <name evidence="2" type="ORF">MNBD_GAMMA10-2590</name>
</gene>
<dbReference type="InterPro" id="IPR035093">
    <property type="entry name" value="RelE/ParE_toxin_dom_sf"/>
</dbReference>
<feature type="transmembrane region" description="Helical" evidence="1">
    <location>
        <begin position="33"/>
        <end position="54"/>
    </location>
</feature>
<evidence type="ECO:0000313" key="2">
    <source>
        <dbReference type="EMBL" id="VAW69285.1"/>
    </source>
</evidence>
<dbReference type="InterPro" id="IPR009387">
    <property type="entry name" value="HigB-2"/>
</dbReference>
<organism evidence="2">
    <name type="scientific">hydrothermal vent metagenome</name>
    <dbReference type="NCBI Taxonomy" id="652676"/>
    <lineage>
        <taxon>unclassified sequences</taxon>
        <taxon>metagenomes</taxon>
        <taxon>ecological metagenomes</taxon>
    </lineage>
</organism>
<keyword evidence="1" id="KW-1133">Transmembrane helix</keyword>
<dbReference type="Pfam" id="PF15738">
    <property type="entry name" value="YafQ_toxin"/>
    <property type="match status" value="1"/>
</dbReference>
<dbReference type="AlphaFoldDB" id="A0A3B0XLC1"/>
<evidence type="ECO:0000256" key="1">
    <source>
        <dbReference type="SAM" id="Phobius"/>
    </source>
</evidence>
<reference evidence="2" key="1">
    <citation type="submission" date="2018-06" db="EMBL/GenBank/DDBJ databases">
        <authorList>
            <person name="Zhirakovskaya E."/>
        </authorList>
    </citation>
    <scope>NUCLEOTIDE SEQUENCE</scope>
</reference>
<dbReference type="InterPro" id="IPR004386">
    <property type="entry name" value="Toxin_YafQ-like"/>
</dbReference>
<name>A0A3B0XLC1_9ZZZZ</name>
<sequence>MNLGLTGEWKDFRDCHIKPDLVLIYRKPSDFEAFFYIILLYTSMTYIIVIMVILETPVFTRQITALISDDSYAELQQAIRLEPESGNIISGSGGLRKIRWKAEGRGKRGGIRVIYYWYVPGEQIYMLLAYAKNQQTDLSPEQKQVLKQLVEEEFSNGR</sequence>